<dbReference type="OrthoDB" id="9815006at2"/>
<keyword evidence="2" id="KW-1185">Reference proteome</keyword>
<organism evidence="1 2">
    <name type="scientific">Pedobacter terrae</name>
    <dbReference type="NCBI Taxonomy" id="405671"/>
    <lineage>
        <taxon>Bacteria</taxon>
        <taxon>Pseudomonadati</taxon>
        <taxon>Bacteroidota</taxon>
        <taxon>Sphingobacteriia</taxon>
        <taxon>Sphingobacteriales</taxon>
        <taxon>Sphingobacteriaceae</taxon>
        <taxon>Pedobacter</taxon>
    </lineage>
</organism>
<proteinExistence type="predicted"/>
<dbReference type="STRING" id="405671.SAMN05421827_12527"/>
<name>A0A1G8CK06_9SPHI</name>
<protein>
    <submittedName>
        <fullName evidence="1">Uncharacterized protein</fullName>
    </submittedName>
</protein>
<evidence type="ECO:0000313" key="1">
    <source>
        <dbReference type="EMBL" id="SDH45821.1"/>
    </source>
</evidence>
<dbReference type="RefSeq" id="WP_090503774.1">
    <property type="nucleotide sequence ID" value="NZ_FNCH01000025.1"/>
</dbReference>
<dbReference type="EMBL" id="FNCH01000025">
    <property type="protein sequence ID" value="SDH45821.1"/>
    <property type="molecule type" value="Genomic_DNA"/>
</dbReference>
<dbReference type="Proteomes" id="UP000199643">
    <property type="component" value="Unassembled WGS sequence"/>
</dbReference>
<sequence>MLDQHIFLADNSRIEVDGAWFSELVTRENVSDLKNGRLTGLLGFEGSYTNILVGDEDTLPLYRLNQANKSLIYLQELGLTTPIFTKSAINDKRRLIGSMFPEKFDFESLQHRTALVIQKFQLIYLIKNKLEVNKKGQKIFKNPLPCKGTHMGLEPKNILYWLYSTI</sequence>
<dbReference type="AlphaFoldDB" id="A0A1G8CK06"/>
<gene>
    <name evidence="1" type="ORF">SAMN05421827_12527</name>
</gene>
<reference evidence="2" key="1">
    <citation type="submission" date="2016-10" db="EMBL/GenBank/DDBJ databases">
        <authorList>
            <person name="Varghese N."/>
            <person name="Submissions S."/>
        </authorList>
    </citation>
    <scope>NUCLEOTIDE SEQUENCE [LARGE SCALE GENOMIC DNA]</scope>
    <source>
        <strain evidence="2">DSM 17933</strain>
    </source>
</reference>
<accession>A0A1G8CK06</accession>
<evidence type="ECO:0000313" key="2">
    <source>
        <dbReference type="Proteomes" id="UP000199643"/>
    </source>
</evidence>